<feature type="region of interest" description="Disordered" evidence="1">
    <location>
        <begin position="870"/>
        <end position="904"/>
    </location>
</feature>
<keyword evidence="3" id="KW-1185">Reference proteome</keyword>
<gene>
    <name evidence="2" type="ORF">BLNAU_20092</name>
</gene>
<feature type="compositionally biased region" description="Low complexity" evidence="1">
    <location>
        <begin position="892"/>
        <end position="904"/>
    </location>
</feature>
<feature type="compositionally biased region" description="Basic residues" evidence="1">
    <location>
        <begin position="1551"/>
        <end position="1560"/>
    </location>
</feature>
<dbReference type="EMBL" id="JARBJD010000277">
    <property type="protein sequence ID" value="KAK2944974.1"/>
    <property type="molecule type" value="Genomic_DNA"/>
</dbReference>
<evidence type="ECO:0000313" key="2">
    <source>
        <dbReference type="EMBL" id="KAK2944974.1"/>
    </source>
</evidence>
<sequence>MHYSRRTLGHRWIWTNGRMIFRNLQISIDSSIVPLHQSEIPNFEEETECGKPFNKAKYMYKSIPTFQGANNYLERPIDLLFRPSIYSLFSHILFNSNGYARTCFASQQRGSGTRFLPRMNPAIFHIVTGAPGIGKSVIRMPLIALIMSLGVNQVGTARKHEPSFLFVNRNPITNGTDPIPCDYDERSFQKRPSPQIGKASITINRKHRPAVRMERDTFCYTYNVFMCLPTSENEEYDPAHAFSSQTPIGQLTMPSIHHFPHFFKLFVNQDNQVENRLRGTTWHVVDDLILQRSKIPHCDHVVQLASPNKKRWKDTTEHDPSKNPCMVYNVPTLLFPEIVHMFNAIPCPYEYDTDEDSLMMESQNTVRLQGMIPRDVFTPCLRNDMYRNIHPSSPQFDPLNGFTQHATLDASQIVEGRTTVTITKFKGLNLISRGNIHLRAAGYYKGQNEVFLSAVENGLILTQLRPIGSPTFNSPTVSFPKTKSSLVEMMNDSLHIQKITIPDAASFIGHETEAYNPQWDFLFQRCLHKEALTCFSPPNDADNTMDTDEDFVTGEHRAHWARLQVVTRHLVPNRKPDAAFDSILVMFRFLKESDVLHSLGVFFLKNSIESKCDISDEGVRLMKKYCYLLARLYRLKRVQLFPSFIVVADSNKCPNINTKRIQKLESFIAMQNMWVAQFEAKREIDVEDVEIPAMAASTAPVLARFTDLEVNRNPHAVRCSFCGSLVAENFPNHCCEAMWFNIPRIRENLKLIDLVYSDERKLLSAAEHFRIERRNERRHSIFSTTVVFEETQLSARKPSKTTQKNDEKPEPNTVEISVDFVKNTSVIQHKKANSGLWPPIPSPSHQTDFVRVTCTSEIPGTPDFYRQPFPSLESKMGGTTTTPNDAVHHRASPQQSSQSPNDPSNIVEAHCLWSDGFKLSFEKRSKCQYNIVQLAEQPYQSLEYDVPSVDIRNHNHNAQFMLPAGTNANLGSVDVHCENRTDPLQDKRIQYESFWQSLNRQNPSAGMDGTLQKDENELMKKIHKCEDKTMKSQLTCVLAKGLLLRSRLSLQSGDLTTAMSFLVRSKQHMVLNDTTEVECELIKSIQDCENEIMKTHPTCLEAKELLLRSRLSLQSGDTETAIFLFKQTKQHMEMNDTGVLESERRHACSSGPETSSHRFDELERVAANARDCFGINWERWIREGQNLPIILNPSFHILQHHLRQVQDHVTALGSCLETLVVEIPAKEPSRDTPGSASTDEQHTNEAERSMVNTILQALKEGLSLQLRIAWETGSQNQVTYFQNELKSIHRIYGDTSVPPLPATFKSQTEQIEELDIDVVTTAIRNILDTIRNHCSTWRALVREHQHTLSSTPRPPGNLEGTRRTNEVRMVIGGNPAASDPLPQHANVPHEIRVNAQLLFDRISGIIAACHWKLEKTGNNEMMNDLYEMITELNHFVTTTSDCDGNVETVASRSSDFMLIDEREEETPLLGGLENQSSTSTRNPSGQRRQKAKETNLNCGQTPSATEIGGKPFGKQKRGDQTGMGLNDAPFKADKRMQISNTPSRGGTSTPHRNHRSPKRANHSEQTWSKK</sequence>
<comment type="caution">
    <text evidence="2">The sequence shown here is derived from an EMBL/GenBank/DDBJ whole genome shotgun (WGS) entry which is preliminary data.</text>
</comment>
<proteinExistence type="predicted"/>
<feature type="region of interest" description="Disordered" evidence="1">
    <location>
        <begin position="1226"/>
        <end position="1245"/>
    </location>
</feature>
<feature type="compositionally biased region" description="Polar residues" evidence="1">
    <location>
        <begin position="1494"/>
        <end position="1504"/>
    </location>
</feature>
<protein>
    <submittedName>
        <fullName evidence="2">Uncharacterized protein</fullName>
    </submittedName>
</protein>
<accession>A0ABQ9WZM8</accession>
<feature type="compositionally biased region" description="Polar residues" evidence="1">
    <location>
        <begin position="1473"/>
        <end position="1486"/>
    </location>
</feature>
<feature type="compositionally biased region" description="Polar residues" evidence="1">
    <location>
        <begin position="1537"/>
        <end position="1550"/>
    </location>
</feature>
<dbReference type="Proteomes" id="UP001281761">
    <property type="component" value="Unassembled WGS sequence"/>
</dbReference>
<feature type="region of interest" description="Disordered" evidence="1">
    <location>
        <begin position="1466"/>
        <end position="1570"/>
    </location>
</feature>
<name>A0ABQ9WZM8_9EUKA</name>
<evidence type="ECO:0000256" key="1">
    <source>
        <dbReference type="SAM" id="MobiDB-lite"/>
    </source>
</evidence>
<feature type="region of interest" description="Disordered" evidence="1">
    <location>
        <begin position="793"/>
        <end position="813"/>
    </location>
</feature>
<reference evidence="2 3" key="1">
    <citation type="journal article" date="2022" name="bioRxiv">
        <title>Genomics of Preaxostyla Flagellates Illuminates Evolutionary Transitions and the Path Towards Mitochondrial Loss.</title>
        <authorList>
            <person name="Novak L.V.F."/>
            <person name="Treitli S.C."/>
            <person name="Pyrih J."/>
            <person name="Halakuc P."/>
            <person name="Pipaliya S.V."/>
            <person name="Vacek V."/>
            <person name="Brzon O."/>
            <person name="Soukal P."/>
            <person name="Eme L."/>
            <person name="Dacks J.B."/>
            <person name="Karnkowska A."/>
            <person name="Elias M."/>
            <person name="Hampl V."/>
        </authorList>
    </citation>
    <scope>NUCLEOTIDE SEQUENCE [LARGE SCALE GENOMIC DNA]</scope>
    <source>
        <strain evidence="2">NAU3</strain>
        <tissue evidence="2">Gut</tissue>
    </source>
</reference>
<evidence type="ECO:0000313" key="3">
    <source>
        <dbReference type="Proteomes" id="UP001281761"/>
    </source>
</evidence>
<organism evidence="2 3">
    <name type="scientific">Blattamonas nauphoetae</name>
    <dbReference type="NCBI Taxonomy" id="2049346"/>
    <lineage>
        <taxon>Eukaryota</taxon>
        <taxon>Metamonada</taxon>
        <taxon>Preaxostyla</taxon>
        <taxon>Oxymonadida</taxon>
        <taxon>Blattamonas</taxon>
    </lineage>
</organism>